<evidence type="ECO:0000313" key="3">
    <source>
        <dbReference type="Proteomes" id="UP000051530"/>
    </source>
</evidence>
<keyword evidence="1" id="KW-1133">Transmembrane helix</keyword>
<keyword evidence="1" id="KW-0472">Membrane</keyword>
<dbReference type="VEuPathDB" id="MicrosporidiaDB:M153_26330001801"/>
<dbReference type="EMBL" id="LGUB01000658">
    <property type="protein sequence ID" value="KRH92819.1"/>
    <property type="molecule type" value="Genomic_DNA"/>
</dbReference>
<feature type="transmembrane region" description="Helical" evidence="1">
    <location>
        <begin position="20"/>
        <end position="41"/>
    </location>
</feature>
<gene>
    <name evidence="2" type="ORF">M153_26330001801</name>
</gene>
<accession>A0A0R0LTP5</accession>
<name>A0A0R0LTP5_9MICR</name>
<comment type="caution">
    <text evidence="2">The sequence shown here is derived from an EMBL/GenBank/DDBJ whole genome shotgun (WGS) entry which is preliminary data.</text>
</comment>
<organism evidence="2 3">
    <name type="scientific">Pseudoloma neurophilia</name>
    <dbReference type="NCBI Taxonomy" id="146866"/>
    <lineage>
        <taxon>Eukaryota</taxon>
        <taxon>Fungi</taxon>
        <taxon>Fungi incertae sedis</taxon>
        <taxon>Microsporidia</taxon>
        <taxon>Pseudoloma</taxon>
    </lineage>
</organism>
<proteinExistence type="predicted"/>
<evidence type="ECO:0000313" key="2">
    <source>
        <dbReference type="EMBL" id="KRH92819.1"/>
    </source>
</evidence>
<keyword evidence="3" id="KW-1185">Reference proteome</keyword>
<dbReference type="Proteomes" id="UP000051530">
    <property type="component" value="Unassembled WGS sequence"/>
</dbReference>
<dbReference type="AlphaFoldDB" id="A0A0R0LTP5"/>
<keyword evidence="1" id="KW-0812">Transmembrane</keyword>
<reference evidence="2 3" key="1">
    <citation type="submission" date="2015-07" db="EMBL/GenBank/DDBJ databases">
        <title>The genome of Pseudoloma neurophilia, a relevant intracellular parasite of the zebrafish.</title>
        <authorList>
            <person name="Ndikumana S."/>
            <person name="Pelin A."/>
            <person name="Sanders J."/>
            <person name="Corradi N."/>
        </authorList>
    </citation>
    <scope>NUCLEOTIDE SEQUENCE [LARGE SCALE GENOMIC DNA]</scope>
    <source>
        <strain evidence="2 3">MK1</strain>
    </source>
</reference>
<feature type="non-terminal residue" evidence="2">
    <location>
        <position position="60"/>
    </location>
</feature>
<protein>
    <submittedName>
        <fullName evidence="2">Uncharacterized protein</fullName>
    </submittedName>
</protein>
<evidence type="ECO:0000256" key="1">
    <source>
        <dbReference type="SAM" id="Phobius"/>
    </source>
</evidence>
<sequence length="60" mass="7556">MRSRFFLFDIVFSPISDLTFFFIIFYHFSKFIFITFSYIFFSFFKTKYSKKCCNRVDYEM</sequence>